<dbReference type="Pfam" id="PF00194">
    <property type="entry name" value="Carb_anhydrase"/>
    <property type="match status" value="1"/>
</dbReference>
<evidence type="ECO:0000256" key="5">
    <source>
        <dbReference type="ARBA" id="ARBA00023239"/>
    </source>
</evidence>
<keyword evidence="4" id="KW-0862">Zinc</keyword>
<feature type="signal peptide" evidence="7">
    <location>
        <begin position="1"/>
        <end position="24"/>
    </location>
</feature>
<sequence length="252" mass="27772">MRTCRKLLLSCSLLFVLPLSTVLAQQPIPAHWGYAGADGPEHWSQLDPANSACALGHMESPIDLRGAKRVALPELTFDYHPAEWKIVDNGHTVQVIVPPGSSMISSGHRYELVQFHFHHPSEEAIAGKHFDMVIHMVHKDADGHLAVVAVLLADGDNNAVIQKLWDSLPKSENEVKPVAATLDPTQLLPVAHGYYTFEGSLTTPPCTEGVRWFVMKSPLKISVAEEQAFAKLFPNNARPLQPWNGRTVQVSK</sequence>
<dbReference type="InterPro" id="IPR001148">
    <property type="entry name" value="CA_dom"/>
</dbReference>
<dbReference type="RefSeq" id="WP_128913137.1">
    <property type="nucleotide sequence ID" value="NZ_RDSM01000002.1"/>
</dbReference>
<evidence type="ECO:0000313" key="9">
    <source>
        <dbReference type="EMBL" id="RXH55489.1"/>
    </source>
</evidence>
<dbReference type="Gene3D" id="3.10.200.10">
    <property type="entry name" value="Alpha carbonic anhydrase"/>
    <property type="match status" value="1"/>
</dbReference>
<dbReference type="PANTHER" id="PTHR18952">
    <property type="entry name" value="CARBONIC ANHYDRASE"/>
    <property type="match status" value="1"/>
</dbReference>
<reference evidence="9 10" key="1">
    <citation type="submission" date="2018-11" db="EMBL/GenBank/DDBJ databases">
        <authorList>
            <person name="Mardanov A.V."/>
            <person name="Ravin N.V."/>
            <person name="Dedysh S.N."/>
        </authorList>
    </citation>
    <scope>NUCLEOTIDE SEQUENCE [LARGE SCALE GENOMIC DNA]</scope>
    <source>
        <strain evidence="9 10">AF10</strain>
    </source>
</reference>
<proteinExistence type="inferred from homology"/>
<dbReference type="GO" id="GO:0008270">
    <property type="term" value="F:zinc ion binding"/>
    <property type="evidence" value="ECO:0007669"/>
    <property type="project" value="InterPro"/>
</dbReference>
<evidence type="ECO:0000313" key="10">
    <source>
        <dbReference type="Proteomes" id="UP000289437"/>
    </source>
</evidence>
<dbReference type="InterPro" id="IPR041891">
    <property type="entry name" value="Alpha_CA_prokaryot-like"/>
</dbReference>
<evidence type="ECO:0000256" key="6">
    <source>
        <dbReference type="ARBA" id="ARBA00048348"/>
    </source>
</evidence>
<dbReference type="CDD" id="cd03124">
    <property type="entry name" value="alpha_CA_prokaryotic_like"/>
    <property type="match status" value="1"/>
</dbReference>
<accession>A0A4Q0T0W3</accession>
<comment type="similarity">
    <text evidence="1">Belongs to the alpha-carbonic anhydrase family.</text>
</comment>
<keyword evidence="7" id="KW-0732">Signal</keyword>
<dbReference type="OrthoDB" id="5327615at2"/>
<keyword evidence="5" id="KW-0456">Lyase</keyword>
<comment type="catalytic activity">
    <reaction evidence="6">
        <text>hydrogencarbonate + H(+) = CO2 + H2O</text>
        <dbReference type="Rhea" id="RHEA:10748"/>
        <dbReference type="ChEBI" id="CHEBI:15377"/>
        <dbReference type="ChEBI" id="CHEBI:15378"/>
        <dbReference type="ChEBI" id="CHEBI:16526"/>
        <dbReference type="ChEBI" id="CHEBI:17544"/>
        <dbReference type="EC" id="4.2.1.1"/>
    </reaction>
</comment>
<dbReference type="InterPro" id="IPR023561">
    <property type="entry name" value="Carbonic_anhydrase_a-class"/>
</dbReference>
<evidence type="ECO:0000256" key="1">
    <source>
        <dbReference type="ARBA" id="ARBA00010718"/>
    </source>
</evidence>
<keyword evidence="3" id="KW-0479">Metal-binding</keyword>
<dbReference type="Proteomes" id="UP000289437">
    <property type="component" value="Unassembled WGS sequence"/>
</dbReference>
<dbReference type="SMART" id="SM01057">
    <property type="entry name" value="Carb_anhydrase"/>
    <property type="match status" value="1"/>
</dbReference>
<reference evidence="10" key="2">
    <citation type="submission" date="2019-02" db="EMBL/GenBank/DDBJ databases">
        <title>Granulicella sibirica sp. nov., a psychrotolerant acidobacterium isolated from an organic soil layer in forested tundra, West Siberia.</title>
        <authorList>
            <person name="Oshkin I.Y."/>
            <person name="Kulichevskaya I.S."/>
            <person name="Rijpstra W.I.C."/>
            <person name="Sinninghe Damste J.S."/>
            <person name="Rakitin A.L."/>
            <person name="Ravin N.V."/>
            <person name="Dedysh S.N."/>
        </authorList>
    </citation>
    <scope>NUCLEOTIDE SEQUENCE [LARGE SCALE GENOMIC DNA]</scope>
    <source>
        <strain evidence="10">AF10</strain>
    </source>
</reference>
<name>A0A4Q0T0W3_9BACT</name>
<dbReference type="AlphaFoldDB" id="A0A4Q0T0W3"/>
<feature type="chain" id="PRO_5020354311" description="carbonic anhydrase" evidence="7">
    <location>
        <begin position="25"/>
        <end position="252"/>
    </location>
</feature>
<protein>
    <recommendedName>
        <fullName evidence="2">carbonic anhydrase</fullName>
        <ecNumber evidence="2">4.2.1.1</ecNumber>
    </recommendedName>
</protein>
<feature type="domain" description="Alpha-carbonic anhydrase" evidence="8">
    <location>
        <begin position="30"/>
        <end position="252"/>
    </location>
</feature>
<dbReference type="SUPFAM" id="SSF51069">
    <property type="entry name" value="Carbonic anhydrase"/>
    <property type="match status" value="1"/>
</dbReference>
<dbReference type="PANTHER" id="PTHR18952:SF265">
    <property type="entry name" value="CARBONIC ANHYDRASE"/>
    <property type="match status" value="1"/>
</dbReference>
<evidence type="ECO:0000256" key="4">
    <source>
        <dbReference type="ARBA" id="ARBA00022833"/>
    </source>
</evidence>
<dbReference type="PROSITE" id="PS51144">
    <property type="entry name" value="ALPHA_CA_2"/>
    <property type="match status" value="1"/>
</dbReference>
<dbReference type="GO" id="GO:0004089">
    <property type="term" value="F:carbonate dehydratase activity"/>
    <property type="evidence" value="ECO:0007669"/>
    <property type="project" value="UniProtKB-EC"/>
</dbReference>
<comment type="caution">
    <text evidence="9">The sequence shown here is derived from an EMBL/GenBank/DDBJ whole genome shotgun (WGS) entry which is preliminary data.</text>
</comment>
<evidence type="ECO:0000259" key="8">
    <source>
        <dbReference type="PROSITE" id="PS51144"/>
    </source>
</evidence>
<evidence type="ECO:0000256" key="7">
    <source>
        <dbReference type="SAM" id="SignalP"/>
    </source>
</evidence>
<evidence type="ECO:0000256" key="3">
    <source>
        <dbReference type="ARBA" id="ARBA00022723"/>
    </source>
</evidence>
<keyword evidence="10" id="KW-1185">Reference proteome</keyword>
<gene>
    <name evidence="9" type="ORF">GRAN_2346</name>
</gene>
<dbReference type="EMBL" id="RDSM01000002">
    <property type="protein sequence ID" value="RXH55489.1"/>
    <property type="molecule type" value="Genomic_DNA"/>
</dbReference>
<dbReference type="EC" id="4.2.1.1" evidence="2"/>
<organism evidence="9 10">
    <name type="scientific">Granulicella sibirica</name>
    <dbReference type="NCBI Taxonomy" id="2479048"/>
    <lineage>
        <taxon>Bacteria</taxon>
        <taxon>Pseudomonadati</taxon>
        <taxon>Acidobacteriota</taxon>
        <taxon>Terriglobia</taxon>
        <taxon>Terriglobales</taxon>
        <taxon>Acidobacteriaceae</taxon>
        <taxon>Granulicella</taxon>
    </lineage>
</organism>
<dbReference type="InterPro" id="IPR036398">
    <property type="entry name" value="CA_dom_sf"/>
</dbReference>
<evidence type="ECO:0000256" key="2">
    <source>
        <dbReference type="ARBA" id="ARBA00012925"/>
    </source>
</evidence>